<dbReference type="SUPFAM" id="SSF56935">
    <property type="entry name" value="Porins"/>
    <property type="match status" value="1"/>
</dbReference>
<dbReference type="Gene3D" id="2.40.170.20">
    <property type="entry name" value="TonB-dependent receptor, beta-barrel domain"/>
    <property type="match status" value="1"/>
</dbReference>
<keyword evidence="4" id="KW-0410">Iron transport</keyword>
<dbReference type="InterPro" id="IPR039426">
    <property type="entry name" value="TonB-dep_rcpt-like"/>
</dbReference>
<evidence type="ECO:0000256" key="12">
    <source>
        <dbReference type="RuleBase" id="RU003357"/>
    </source>
</evidence>
<comment type="subcellular location">
    <subcellularLocation>
        <location evidence="1 11">Cell outer membrane</location>
        <topology evidence="1 11">Multi-pass membrane protein</topology>
    </subcellularLocation>
</comment>
<comment type="similarity">
    <text evidence="11 12">Belongs to the TonB-dependent receptor family.</text>
</comment>
<keyword evidence="8 12" id="KW-0798">TonB box</keyword>
<sequence>MKQVFLIALTCFYSLTIFCQNDSITSLDEVILLQEFIKKKAVGITTSSSVEITDLEQYSPIDFASGLNEISGLYVLSGALNTNRITIRGVGARTPFGTDKLRMYFNGIPVTNGTGVSTIEAYDFENMGRIEVVKGPKGTSLGANLGGVILLNTKPPEVGSTFLNNTFTIGSFDLIKDNLSFRHSEKNFNLNLSYNHLQTNGFRQNNSFDRNGFLLTSSVKIYPKGKLDFLVNYIDYTAGIPSSINQTDFSEDPRRAAANWLAARGFETNKYTLTGLSHSHFFNSNLKTTNSIFYTYLDHYEPRPFNILDEFTNGFGFRSLTEGKFFNGSFTIGGELYRDEYNWQTFINQFRDNDGNGSLQGAQLSDNNEFRSQLNLFGTYTYQLSPKFTLQAGLAFNQTKFDFRDSFNEGEENTSARRDFDPIVLPSLGLEYRIKKGQLYANIGRGFSNPGLEETLTPDGVINPYIEQEKGVNYEFGGRFLLFKNTLNLSMAAYQMNITDLLVAQRIDEDQFIGRNAGETKHQGIELDLRYRQKIAEKWMLIPRLSYSYSNHSFVDFVDGENDFSGNDLAGVPRHRINSGIALRKGKAFVFNLTHQFVDNILLNDANTLSSEAFTIFNLSTRYNTSISNNLKLGINFGLNNLFNTNYAQSVLINAVGFGGAEPRYFYPGNARNYFAGLRLNYIF</sequence>
<keyword evidence="7" id="KW-0406">Ion transport</keyword>
<reference evidence="15 16" key="1">
    <citation type="submission" date="2023-09" db="EMBL/GenBank/DDBJ databases">
        <authorList>
            <person name="Rey-Velasco X."/>
        </authorList>
    </citation>
    <scope>NUCLEOTIDE SEQUENCE [LARGE SCALE GENOMIC DNA]</scope>
    <source>
        <strain evidence="15 16">F388</strain>
    </source>
</reference>
<keyword evidence="10 11" id="KW-0998">Cell outer membrane</keyword>
<keyword evidence="15" id="KW-0675">Receptor</keyword>
<keyword evidence="5 11" id="KW-0812">Transmembrane</keyword>
<dbReference type="PANTHER" id="PTHR32552">
    <property type="entry name" value="FERRICHROME IRON RECEPTOR-RELATED"/>
    <property type="match status" value="1"/>
</dbReference>
<protein>
    <submittedName>
        <fullName evidence="15">TonB-dependent receptor</fullName>
    </submittedName>
</protein>
<gene>
    <name evidence="15" type="ORF">RM706_05895</name>
</gene>
<evidence type="ECO:0000256" key="8">
    <source>
        <dbReference type="ARBA" id="ARBA00023077"/>
    </source>
</evidence>
<keyword evidence="2 11" id="KW-0813">Transport</keyword>
<dbReference type="InterPro" id="IPR037066">
    <property type="entry name" value="Plug_dom_sf"/>
</dbReference>
<evidence type="ECO:0000313" key="15">
    <source>
        <dbReference type="EMBL" id="MDT0606550.1"/>
    </source>
</evidence>
<dbReference type="Pfam" id="PF07715">
    <property type="entry name" value="Plug"/>
    <property type="match status" value="1"/>
</dbReference>
<evidence type="ECO:0000259" key="13">
    <source>
        <dbReference type="Pfam" id="PF00593"/>
    </source>
</evidence>
<evidence type="ECO:0000256" key="10">
    <source>
        <dbReference type="ARBA" id="ARBA00023237"/>
    </source>
</evidence>
<dbReference type="InterPro" id="IPR012910">
    <property type="entry name" value="Plug_dom"/>
</dbReference>
<evidence type="ECO:0000256" key="11">
    <source>
        <dbReference type="PROSITE-ProRule" id="PRU01360"/>
    </source>
</evidence>
<dbReference type="PROSITE" id="PS52016">
    <property type="entry name" value="TONB_DEPENDENT_REC_3"/>
    <property type="match status" value="1"/>
</dbReference>
<dbReference type="InterPro" id="IPR036942">
    <property type="entry name" value="Beta-barrel_TonB_sf"/>
</dbReference>
<keyword evidence="3 11" id="KW-1134">Transmembrane beta strand</keyword>
<evidence type="ECO:0000256" key="6">
    <source>
        <dbReference type="ARBA" id="ARBA00023004"/>
    </source>
</evidence>
<evidence type="ECO:0000313" key="16">
    <source>
        <dbReference type="Proteomes" id="UP001255246"/>
    </source>
</evidence>
<keyword evidence="16" id="KW-1185">Reference proteome</keyword>
<feature type="domain" description="TonB-dependent receptor plug" evidence="14">
    <location>
        <begin position="47"/>
        <end position="148"/>
    </location>
</feature>
<evidence type="ECO:0000259" key="14">
    <source>
        <dbReference type="Pfam" id="PF07715"/>
    </source>
</evidence>
<evidence type="ECO:0000256" key="2">
    <source>
        <dbReference type="ARBA" id="ARBA00022448"/>
    </source>
</evidence>
<evidence type="ECO:0000256" key="1">
    <source>
        <dbReference type="ARBA" id="ARBA00004571"/>
    </source>
</evidence>
<accession>A0ABU3A8N9</accession>
<dbReference type="Proteomes" id="UP001255246">
    <property type="component" value="Unassembled WGS sequence"/>
</dbReference>
<feature type="domain" description="TonB-dependent receptor-like beta-barrel" evidence="13">
    <location>
        <begin position="221"/>
        <end position="642"/>
    </location>
</feature>
<dbReference type="RefSeq" id="WP_311350102.1">
    <property type="nucleotide sequence ID" value="NZ_JAVRHR010000001.1"/>
</dbReference>
<evidence type="ECO:0000256" key="5">
    <source>
        <dbReference type="ARBA" id="ARBA00022692"/>
    </source>
</evidence>
<name>A0ABU3A8N9_9FLAO</name>
<dbReference type="Pfam" id="PF00593">
    <property type="entry name" value="TonB_dep_Rec_b-barrel"/>
    <property type="match status" value="1"/>
</dbReference>
<comment type="caution">
    <text evidence="15">The sequence shown here is derived from an EMBL/GenBank/DDBJ whole genome shotgun (WGS) entry which is preliminary data.</text>
</comment>
<evidence type="ECO:0000256" key="9">
    <source>
        <dbReference type="ARBA" id="ARBA00023136"/>
    </source>
</evidence>
<evidence type="ECO:0000256" key="4">
    <source>
        <dbReference type="ARBA" id="ARBA00022496"/>
    </source>
</evidence>
<dbReference type="PANTHER" id="PTHR32552:SF81">
    <property type="entry name" value="TONB-DEPENDENT OUTER MEMBRANE RECEPTOR"/>
    <property type="match status" value="1"/>
</dbReference>
<evidence type="ECO:0000256" key="3">
    <source>
        <dbReference type="ARBA" id="ARBA00022452"/>
    </source>
</evidence>
<proteinExistence type="inferred from homology"/>
<dbReference type="Gene3D" id="2.170.130.10">
    <property type="entry name" value="TonB-dependent receptor, plug domain"/>
    <property type="match status" value="1"/>
</dbReference>
<keyword evidence="6" id="KW-0408">Iron</keyword>
<organism evidence="15 16">
    <name type="scientific">Croceitalea rosinachiae</name>
    <dbReference type="NCBI Taxonomy" id="3075596"/>
    <lineage>
        <taxon>Bacteria</taxon>
        <taxon>Pseudomonadati</taxon>
        <taxon>Bacteroidota</taxon>
        <taxon>Flavobacteriia</taxon>
        <taxon>Flavobacteriales</taxon>
        <taxon>Flavobacteriaceae</taxon>
        <taxon>Croceitalea</taxon>
    </lineage>
</organism>
<keyword evidence="9 11" id="KW-0472">Membrane</keyword>
<dbReference type="EMBL" id="JAVRHR010000001">
    <property type="protein sequence ID" value="MDT0606550.1"/>
    <property type="molecule type" value="Genomic_DNA"/>
</dbReference>
<evidence type="ECO:0000256" key="7">
    <source>
        <dbReference type="ARBA" id="ARBA00023065"/>
    </source>
</evidence>
<dbReference type="InterPro" id="IPR000531">
    <property type="entry name" value="Beta-barrel_TonB"/>
</dbReference>